<feature type="domain" description="VTT" evidence="11">
    <location>
        <begin position="129"/>
        <end position="243"/>
    </location>
</feature>
<dbReference type="AlphaFoldDB" id="A0AAW0BPP3"/>
<protein>
    <recommendedName>
        <fullName evidence="4">Golgi apparatus membrane protein TVP38</fullName>
    </recommendedName>
    <alternativeName>
        <fullName evidence="5">Golgi apparatus membrane protein tvp38</fullName>
    </alternativeName>
</protein>
<evidence type="ECO:0000256" key="8">
    <source>
        <dbReference type="ARBA" id="ARBA00023034"/>
    </source>
</evidence>
<accession>A0AAW0BPP3</accession>
<gene>
    <name evidence="12" type="ORF">R3P38DRAFT_2935199</name>
</gene>
<evidence type="ECO:0000256" key="6">
    <source>
        <dbReference type="ARBA" id="ARBA00022692"/>
    </source>
</evidence>
<feature type="transmembrane region" description="Helical" evidence="10">
    <location>
        <begin position="108"/>
        <end position="128"/>
    </location>
</feature>
<dbReference type="InterPro" id="IPR032816">
    <property type="entry name" value="VTT_dom"/>
</dbReference>
<evidence type="ECO:0000313" key="13">
    <source>
        <dbReference type="Proteomes" id="UP001362999"/>
    </source>
</evidence>
<feature type="transmembrane region" description="Helical" evidence="10">
    <location>
        <begin position="209"/>
        <end position="230"/>
    </location>
</feature>
<evidence type="ECO:0000256" key="1">
    <source>
        <dbReference type="ARBA" id="ARBA00002978"/>
    </source>
</evidence>
<organism evidence="12 13">
    <name type="scientific">Favolaschia claudopus</name>
    <dbReference type="NCBI Taxonomy" id="2862362"/>
    <lineage>
        <taxon>Eukaryota</taxon>
        <taxon>Fungi</taxon>
        <taxon>Dikarya</taxon>
        <taxon>Basidiomycota</taxon>
        <taxon>Agaricomycotina</taxon>
        <taxon>Agaricomycetes</taxon>
        <taxon>Agaricomycetidae</taxon>
        <taxon>Agaricales</taxon>
        <taxon>Marasmiineae</taxon>
        <taxon>Mycenaceae</taxon>
        <taxon>Favolaschia</taxon>
    </lineage>
</organism>
<keyword evidence="13" id="KW-1185">Reference proteome</keyword>
<comment type="similarity">
    <text evidence="3">Belongs to the TVP38/TMEM64 family.</text>
</comment>
<dbReference type="Pfam" id="PF09335">
    <property type="entry name" value="VTT_dom"/>
    <property type="match status" value="1"/>
</dbReference>
<evidence type="ECO:0000259" key="11">
    <source>
        <dbReference type="Pfam" id="PF09335"/>
    </source>
</evidence>
<feature type="transmembrane region" description="Helical" evidence="10">
    <location>
        <begin position="257"/>
        <end position="277"/>
    </location>
</feature>
<dbReference type="EMBL" id="JAWWNJ010000028">
    <property type="protein sequence ID" value="KAK7028290.1"/>
    <property type="molecule type" value="Genomic_DNA"/>
</dbReference>
<dbReference type="InterPro" id="IPR051076">
    <property type="entry name" value="Golgi_membrane_TVP38/TMEM64"/>
</dbReference>
<feature type="transmembrane region" description="Helical" evidence="10">
    <location>
        <begin position="140"/>
        <end position="162"/>
    </location>
</feature>
<dbReference type="Proteomes" id="UP001362999">
    <property type="component" value="Unassembled WGS sequence"/>
</dbReference>
<evidence type="ECO:0000256" key="4">
    <source>
        <dbReference type="ARBA" id="ARBA00013533"/>
    </source>
</evidence>
<evidence type="ECO:0000256" key="3">
    <source>
        <dbReference type="ARBA" id="ARBA00008640"/>
    </source>
</evidence>
<comment type="subcellular location">
    <subcellularLocation>
        <location evidence="2">Golgi apparatus membrane</location>
        <topology evidence="2">Multi-pass membrane protein</topology>
    </subcellularLocation>
</comment>
<comment type="function">
    <text evidence="1">Golgi membrane protein involved in vesicular trafficking and spindle migration.</text>
</comment>
<evidence type="ECO:0000256" key="9">
    <source>
        <dbReference type="ARBA" id="ARBA00023136"/>
    </source>
</evidence>
<reference evidence="12 13" key="1">
    <citation type="journal article" date="2024" name="J Genomics">
        <title>Draft genome sequencing and assembly of Favolaschia claudopus CIRM-BRFM 2984 isolated from oak limbs.</title>
        <authorList>
            <person name="Navarro D."/>
            <person name="Drula E."/>
            <person name="Chaduli D."/>
            <person name="Cazenave R."/>
            <person name="Ahrendt S."/>
            <person name="Wang J."/>
            <person name="Lipzen A."/>
            <person name="Daum C."/>
            <person name="Barry K."/>
            <person name="Grigoriev I.V."/>
            <person name="Favel A."/>
            <person name="Rosso M.N."/>
            <person name="Martin F."/>
        </authorList>
    </citation>
    <scope>NUCLEOTIDE SEQUENCE [LARGE SCALE GENOMIC DNA]</scope>
    <source>
        <strain evidence="12 13">CIRM-BRFM 2984</strain>
    </source>
</reference>
<keyword evidence="7 10" id="KW-1133">Transmembrane helix</keyword>
<evidence type="ECO:0000256" key="7">
    <source>
        <dbReference type="ARBA" id="ARBA00022989"/>
    </source>
</evidence>
<sequence length="314" mass="34111">MSTLHAPHPVYGGYPSNSELSLSTFDDSSKLKDGQQLGYAREISRTPSPTQEEFNLLHGIKPERTTQQKIKLYAIIAIVIGIAVLISVETKNIVHGLKPATDWLRDHSVGPLIPIAIIIVLSFPPLFGQELVATLVGVTWDLPEAFAIVAAGTVIGEVANFFTFKYACSARGAKLELKSVDYGLLASIVRNGGFWVILVIRYSAVPPHFATTVFSTVGISFWVFLAAAILSLPKQLVPVYIGHVMQPSVEDDGTSKIVENVVLVAGIVVTIVAYLWIKKQLKAAIPDYVYKRRKARQVGGGAPPHYAEINLPAV</sequence>
<dbReference type="PANTHER" id="PTHR47549:SF2">
    <property type="entry name" value="GOLGI APPARATUS MEMBRANE PROTEIN TVP38"/>
    <property type="match status" value="1"/>
</dbReference>
<evidence type="ECO:0000256" key="2">
    <source>
        <dbReference type="ARBA" id="ARBA00004653"/>
    </source>
</evidence>
<name>A0AAW0BPP3_9AGAR</name>
<dbReference type="PANTHER" id="PTHR47549">
    <property type="entry name" value="GOLGI APPARATUS MEMBRANE PROTEIN TVP38-RELATED"/>
    <property type="match status" value="1"/>
</dbReference>
<comment type="caution">
    <text evidence="12">The sequence shown here is derived from an EMBL/GenBank/DDBJ whole genome shotgun (WGS) entry which is preliminary data.</text>
</comment>
<keyword evidence="8" id="KW-0333">Golgi apparatus</keyword>
<evidence type="ECO:0000313" key="12">
    <source>
        <dbReference type="EMBL" id="KAK7028290.1"/>
    </source>
</evidence>
<keyword evidence="6 10" id="KW-0812">Transmembrane</keyword>
<evidence type="ECO:0000256" key="10">
    <source>
        <dbReference type="SAM" id="Phobius"/>
    </source>
</evidence>
<feature type="transmembrane region" description="Helical" evidence="10">
    <location>
        <begin position="70"/>
        <end position="88"/>
    </location>
</feature>
<keyword evidence="9 10" id="KW-0472">Membrane</keyword>
<evidence type="ECO:0000256" key="5">
    <source>
        <dbReference type="ARBA" id="ARBA00020673"/>
    </source>
</evidence>
<dbReference type="GO" id="GO:0000139">
    <property type="term" value="C:Golgi membrane"/>
    <property type="evidence" value="ECO:0007669"/>
    <property type="project" value="UniProtKB-SubCell"/>
</dbReference>
<proteinExistence type="inferred from homology"/>